<comment type="caution">
    <text evidence="3">The sequence shown here is derived from an EMBL/GenBank/DDBJ whole genome shotgun (WGS) entry which is preliminary data.</text>
</comment>
<accession>A0AA39ZSJ0</accession>
<protein>
    <submittedName>
        <fullName evidence="3">FAS1 domain-containing protein</fullName>
    </submittedName>
</protein>
<dbReference type="Proteomes" id="UP001172102">
    <property type="component" value="Unassembled WGS sequence"/>
</dbReference>
<dbReference type="InterPro" id="IPR000782">
    <property type="entry name" value="FAS1_domain"/>
</dbReference>
<dbReference type="InterPro" id="IPR036378">
    <property type="entry name" value="FAS1_dom_sf"/>
</dbReference>
<evidence type="ECO:0000313" key="3">
    <source>
        <dbReference type="EMBL" id="KAK0702837.1"/>
    </source>
</evidence>
<dbReference type="PANTHER" id="PTHR10900:SF77">
    <property type="entry name" value="FI19380P1"/>
    <property type="match status" value="1"/>
</dbReference>
<gene>
    <name evidence="3" type="ORF">B0H67DRAFT_687939</name>
</gene>
<dbReference type="GO" id="GO:0000329">
    <property type="term" value="C:fungal-type vacuole membrane"/>
    <property type="evidence" value="ECO:0007669"/>
    <property type="project" value="TreeGrafter"/>
</dbReference>
<dbReference type="PROSITE" id="PS50213">
    <property type="entry name" value="FAS1"/>
    <property type="match status" value="1"/>
</dbReference>
<dbReference type="SMART" id="SM00554">
    <property type="entry name" value="FAS1"/>
    <property type="match status" value="1"/>
</dbReference>
<dbReference type="SUPFAM" id="SSF82153">
    <property type="entry name" value="FAS1 domain"/>
    <property type="match status" value="1"/>
</dbReference>
<dbReference type="EMBL" id="JAUKUA010000008">
    <property type="protein sequence ID" value="KAK0702837.1"/>
    <property type="molecule type" value="Genomic_DNA"/>
</dbReference>
<feature type="signal peptide" evidence="1">
    <location>
        <begin position="1"/>
        <end position="19"/>
    </location>
</feature>
<reference evidence="3" key="1">
    <citation type="submission" date="2023-06" db="EMBL/GenBank/DDBJ databases">
        <title>Genome-scale phylogeny and comparative genomics of the fungal order Sordariales.</title>
        <authorList>
            <consortium name="Lawrence Berkeley National Laboratory"/>
            <person name="Hensen N."/>
            <person name="Bonometti L."/>
            <person name="Westerberg I."/>
            <person name="Brannstrom I.O."/>
            <person name="Guillou S."/>
            <person name="Cros-Aarteil S."/>
            <person name="Calhoun S."/>
            <person name="Haridas S."/>
            <person name="Kuo A."/>
            <person name="Mondo S."/>
            <person name="Pangilinan J."/>
            <person name="Riley R."/>
            <person name="Labutti K."/>
            <person name="Andreopoulos B."/>
            <person name="Lipzen A."/>
            <person name="Chen C."/>
            <person name="Yanf M."/>
            <person name="Daum C."/>
            <person name="Ng V."/>
            <person name="Clum A."/>
            <person name="Steindorff A."/>
            <person name="Ohm R."/>
            <person name="Martin F."/>
            <person name="Silar P."/>
            <person name="Natvig D."/>
            <person name="Lalanne C."/>
            <person name="Gautier V."/>
            <person name="Ament-Velasquez S.L."/>
            <person name="Kruys A."/>
            <person name="Hutchinson M.I."/>
            <person name="Powell A.J."/>
            <person name="Barry K."/>
            <person name="Miller A.N."/>
            <person name="Grigoriev I.V."/>
            <person name="Debuchy R."/>
            <person name="Gladieux P."/>
            <person name="Thoren M.H."/>
            <person name="Johannesson H."/>
        </authorList>
    </citation>
    <scope>NUCLEOTIDE SEQUENCE</scope>
    <source>
        <strain evidence="3">SMH4607-1</strain>
    </source>
</reference>
<dbReference type="InterPro" id="IPR050904">
    <property type="entry name" value="Adhesion/Biosynth-related"/>
</dbReference>
<dbReference type="PANTHER" id="PTHR10900">
    <property type="entry name" value="PERIOSTIN-RELATED"/>
    <property type="match status" value="1"/>
</dbReference>
<proteinExistence type="predicted"/>
<keyword evidence="4" id="KW-1185">Reference proteome</keyword>
<dbReference type="AlphaFoldDB" id="A0AA39ZSJ0"/>
<feature type="domain" description="FAS1" evidence="2">
    <location>
        <begin position="184"/>
        <end position="314"/>
    </location>
</feature>
<dbReference type="GO" id="GO:0016236">
    <property type="term" value="P:macroautophagy"/>
    <property type="evidence" value="ECO:0007669"/>
    <property type="project" value="TreeGrafter"/>
</dbReference>
<feature type="chain" id="PRO_5041447443" evidence="1">
    <location>
        <begin position="20"/>
        <end position="369"/>
    </location>
</feature>
<organism evidence="3 4">
    <name type="scientific">Lasiosphaeris hirsuta</name>
    <dbReference type="NCBI Taxonomy" id="260670"/>
    <lineage>
        <taxon>Eukaryota</taxon>
        <taxon>Fungi</taxon>
        <taxon>Dikarya</taxon>
        <taxon>Ascomycota</taxon>
        <taxon>Pezizomycotina</taxon>
        <taxon>Sordariomycetes</taxon>
        <taxon>Sordariomycetidae</taxon>
        <taxon>Sordariales</taxon>
        <taxon>Lasiosphaeriaceae</taxon>
        <taxon>Lasiosphaeris</taxon>
    </lineage>
</organism>
<dbReference type="Pfam" id="PF02469">
    <property type="entry name" value="Fasciclin"/>
    <property type="match status" value="1"/>
</dbReference>
<evidence type="ECO:0000313" key="4">
    <source>
        <dbReference type="Proteomes" id="UP001172102"/>
    </source>
</evidence>
<keyword evidence="1" id="KW-0732">Signal</keyword>
<name>A0AA39ZSJ0_9PEZI</name>
<evidence type="ECO:0000259" key="2">
    <source>
        <dbReference type="PROSITE" id="PS50213"/>
    </source>
</evidence>
<dbReference type="Gene3D" id="2.30.180.10">
    <property type="entry name" value="FAS1 domain"/>
    <property type="match status" value="1"/>
</dbReference>
<sequence length="369" mass="38456">MRSTRLLCWSAVYATAALAQSLQSVLLDNGFTSFAGLLEGHPVHVSGYDLIVYVPSDAAIQENSGNSLARRDVAGVGYYISSIKPQSSVVTTTHSKTTTSAKITTTALARLTRDVEATCGAVRETWLNDPALVNLGPGRNQTLVEKNVCAASRPLVFTGRGASVKVTADDIPFDRGVLRPISGVFTLPRTLSETLPFLGTSRFLEALDEVGLLAELDSRTAITILAPTDAAFKRETANITGAQLVDVLKNHVLVGTESPAYTPLIQGGQVFSTLSGGSLTTSVLDDVISFGDAQVSAGDTIIKIGVVHTISKVLTAASLSGTPSPTSGPSSTVSQSPIVTAAAAIVEPTAWKASFALIALVGAAQYYFA</sequence>
<evidence type="ECO:0000256" key="1">
    <source>
        <dbReference type="SAM" id="SignalP"/>
    </source>
</evidence>